<protein>
    <submittedName>
        <fullName evidence="3">DNA-binding protein, histone-like family</fullName>
    </submittedName>
</protein>
<reference evidence="4" key="1">
    <citation type="submission" date="2015-10" db="EMBL/GenBank/DDBJ databases">
        <title>Extensive mobilome-driven genome diversification in gut-associated Bacteroides vulgatus mpk.</title>
        <authorList>
            <person name="Beier S."/>
            <person name="Lange A."/>
            <person name="Huson D.H."/>
            <person name="Frick J.-S."/>
            <person name="Autenrieth I.B."/>
        </authorList>
    </citation>
    <scope>NUCLEOTIDE SEQUENCE [LARGE SCALE GENOMIC DNA]</scope>
    <source>
        <strain evidence="4">mpk</strain>
    </source>
</reference>
<keyword evidence="1 3" id="KW-0238">DNA-binding</keyword>
<evidence type="ECO:0000313" key="4">
    <source>
        <dbReference type="Proteomes" id="UP000061587"/>
    </source>
</evidence>
<sequence length="114" mass="12887">MPKKAYAKCVPNETVSHKKLVKEVTEHLRFFPHGMMEAVLEEVFNRLSEHLAQGDRVTLDGLGTFSVSLKCEGAASEALFSKKNIKGAHIVFAPCRKLKETFADMEYKMTPRIF</sequence>
<reference evidence="3 4" key="2">
    <citation type="journal article" date="2016" name="Genome Biol. Evol.">
        <title>Extensive mobilome-driven genome diversification in mouse gut-associated Bacteroides vulgatus mpk.</title>
        <authorList>
            <person name="Lange A."/>
            <person name="Beier S."/>
            <person name="Steimle A."/>
            <person name="Autenrieth I.B."/>
            <person name="Huson D.H."/>
            <person name="Frick J.S."/>
        </authorList>
    </citation>
    <scope>NUCLEOTIDE SEQUENCE [LARGE SCALE GENOMIC DNA]</scope>
    <source>
        <strain evidence="4">mpk</strain>
    </source>
</reference>
<evidence type="ECO:0000256" key="1">
    <source>
        <dbReference type="ARBA" id="ARBA00023125"/>
    </source>
</evidence>
<gene>
    <name evidence="3" type="ORF">BvMPK_3565</name>
</gene>
<dbReference type="EMBL" id="CP013020">
    <property type="protein sequence ID" value="ALK86126.1"/>
    <property type="molecule type" value="Genomic_DNA"/>
</dbReference>
<dbReference type="GO" id="GO:0003677">
    <property type="term" value="F:DNA binding"/>
    <property type="evidence" value="ECO:0007669"/>
    <property type="project" value="UniProtKB-KW"/>
</dbReference>
<dbReference type="PATRIC" id="fig|821.40.peg.4292"/>
<dbReference type="InterPro" id="IPR041607">
    <property type="entry name" value="HU-HIG"/>
</dbReference>
<dbReference type="InterPro" id="IPR010992">
    <property type="entry name" value="IHF-like_DNA-bd_dom_sf"/>
</dbReference>
<evidence type="ECO:0000259" key="2">
    <source>
        <dbReference type="Pfam" id="PF18291"/>
    </source>
</evidence>
<name>A0A0P0L8P2_PHOVU</name>
<accession>A0A0P0L8P2</accession>
<proteinExistence type="predicted"/>
<dbReference type="SUPFAM" id="SSF47729">
    <property type="entry name" value="IHF-like DNA-binding proteins"/>
    <property type="match status" value="1"/>
</dbReference>
<dbReference type="Gene3D" id="4.10.520.10">
    <property type="entry name" value="IHF-like DNA-binding proteins"/>
    <property type="match status" value="1"/>
</dbReference>
<feature type="domain" description="HU" evidence="2">
    <location>
        <begin position="2"/>
        <end position="106"/>
    </location>
</feature>
<dbReference type="Pfam" id="PF18291">
    <property type="entry name" value="HU-HIG"/>
    <property type="match status" value="1"/>
</dbReference>
<organism evidence="3 4">
    <name type="scientific">Phocaeicola vulgatus</name>
    <name type="common">Bacteroides vulgatus</name>
    <dbReference type="NCBI Taxonomy" id="821"/>
    <lineage>
        <taxon>Bacteria</taxon>
        <taxon>Pseudomonadati</taxon>
        <taxon>Bacteroidota</taxon>
        <taxon>Bacteroidia</taxon>
        <taxon>Bacteroidales</taxon>
        <taxon>Bacteroidaceae</taxon>
        <taxon>Phocaeicola</taxon>
    </lineage>
</organism>
<evidence type="ECO:0000313" key="3">
    <source>
        <dbReference type="EMBL" id="ALK86126.1"/>
    </source>
</evidence>
<dbReference type="AlphaFoldDB" id="A0A0P0L8P2"/>
<dbReference type="Proteomes" id="UP000061587">
    <property type="component" value="Chromosome"/>
</dbReference>